<evidence type="ECO:0000256" key="5">
    <source>
        <dbReference type="ARBA" id="ARBA00023157"/>
    </source>
</evidence>
<accession>A0A8C2E0A3</accession>
<organism evidence="7 8">
    <name type="scientific">Cyprinus carpio</name>
    <name type="common">Common carp</name>
    <dbReference type="NCBI Taxonomy" id="7962"/>
    <lineage>
        <taxon>Eukaryota</taxon>
        <taxon>Metazoa</taxon>
        <taxon>Chordata</taxon>
        <taxon>Craniata</taxon>
        <taxon>Vertebrata</taxon>
        <taxon>Euteleostomi</taxon>
        <taxon>Actinopterygii</taxon>
        <taxon>Neopterygii</taxon>
        <taxon>Teleostei</taxon>
        <taxon>Ostariophysi</taxon>
        <taxon>Cypriniformes</taxon>
        <taxon>Cyprinidae</taxon>
        <taxon>Cyprininae</taxon>
        <taxon>Cyprinus</taxon>
    </lineage>
</organism>
<evidence type="ECO:0000313" key="8">
    <source>
        <dbReference type="Proteomes" id="UP000694701"/>
    </source>
</evidence>
<dbReference type="AlphaFoldDB" id="A0A8C2E0A3"/>
<keyword evidence="4" id="KW-0964">Secreted</keyword>
<dbReference type="SUPFAM" id="SSF57630">
    <property type="entry name" value="GLA-domain"/>
    <property type="match status" value="1"/>
</dbReference>
<protein>
    <recommendedName>
        <fullName evidence="6">Gla domain-containing protein</fullName>
    </recommendedName>
</protein>
<name>A0A8C2E0A3_CYPCA</name>
<dbReference type="InterPro" id="IPR000294">
    <property type="entry name" value="GLA_domain"/>
</dbReference>
<dbReference type="GO" id="GO:0005509">
    <property type="term" value="F:calcium ion binding"/>
    <property type="evidence" value="ECO:0007669"/>
    <property type="project" value="InterPro"/>
</dbReference>
<dbReference type="GO" id="GO:0005576">
    <property type="term" value="C:extracellular region"/>
    <property type="evidence" value="ECO:0007669"/>
    <property type="project" value="InterPro"/>
</dbReference>
<evidence type="ECO:0000256" key="3">
    <source>
        <dbReference type="ARBA" id="ARBA00022479"/>
    </source>
</evidence>
<proteinExistence type="inferred from homology"/>
<comment type="similarity">
    <text evidence="2">Belongs to the osteocalcin/matrix Gla protein family.</text>
</comment>
<dbReference type="Ensembl" id="ENSCCRT00020037289.1">
    <property type="protein sequence ID" value="ENSCCRP00020034122.1"/>
    <property type="gene ID" value="ENSCCRG00020015346.1"/>
</dbReference>
<dbReference type="InterPro" id="IPR035972">
    <property type="entry name" value="GLA-like_dom_SF"/>
</dbReference>
<dbReference type="Pfam" id="PF25890">
    <property type="entry name" value="BGLAP_C"/>
    <property type="match status" value="1"/>
</dbReference>
<evidence type="ECO:0000256" key="4">
    <source>
        <dbReference type="ARBA" id="ARBA00022525"/>
    </source>
</evidence>
<keyword evidence="5" id="KW-1015">Disulfide bond</keyword>
<sequence>HCIYIYNYILCVCISTVHTYTHIYVTGPTHAQALCLRVCFRMKSPAEQRVEICEDYLPCHLFALRYGSPMAYQTYFGAQQLKPNPHLHRY</sequence>
<dbReference type="InterPro" id="IPR058704">
    <property type="entry name" value="BGLAP-like_C"/>
</dbReference>
<dbReference type="PROSITE" id="PS50998">
    <property type="entry name" value="GLA_2"/>
    <property type="match status" value="1"/>
</dbReference>
<evidence type="ECO:0000259" key="6">
    <source>
        <dbReference type="PROSITE" id="PS50998"/>
    </source>
</evidence>
<reference evidence="7" key="1">
    <citation type="submission" date="2025-08" db="UniProtKB">
        <authorList>
            <consortium name="Ensembl"/>
        </authorList>
    </citation>
    <scope>IDENTIFICATION</scope>
</reference>
<keyword evidence="3" id="KW-0301">Gamma-carboxyglutamic acid</keyword>
<feature type="domain" description="Gla" evidence="6">
    <location>
        <begin position="31"/>
        <end position="77"/>
    </location>
</feature>
<dbReference type="Proteomes" id="UP000694701">
    <property type="component" value="Unplaced"/>
</dbReference>
<comment type="subcellular location">
    <subcellularLocation>
        <location evidence="1">Secreted</location>
    </subcellularLocation>
</comment>
<evidence type="ECO:0000313" key="7">
    <source>
        <dbReference type="Ensembl" id="ENSCCRP00020034122.1"/>
    </source>
</evidence>
<evidence type="ECO:0000256" key="1">
    <source>
        <dbReference type="ARBA" id="ARBA00004613"/>
    </source>
</evidence>
<evidence type="ECO:0000256" key="2">
    <source>
        <dbReference type="ARBA" id="ARBA00008850"/>
    </source>
</evidence>